<evidence type="ECO:0000313" key="2">
    <source>
        <dbReference type="Proteomes" id="UP000595814"/>
    </source>
</evidence>
<organism evidence="1 2">
    <name type="scientific">Miniphocaeibacter halophilus</name>
    <dbReference type="NCBI Taxonomy" id="2931922"/>
    <lineage>
        <taxon>Bacteria</taxon>
        <taxon>Bacillati</taxon>
        <taxon>Bacillota</taxon>
        <taxon>Tissierellia</taxon>
        <taxon>Tissierellales</taxon>
        <taxon>Peptoniphilaceae</taxon>
        <taxon>Miniphocaeibacter</taxon>
    </lineage>
</organism>
<proteinExistence type="predicted"/>
<name>A0AC61MUZ2_9FIRM</name>
<keyword evidence="2" id="KW-1185">Reference proteome</keyword>
<protein>
    <submittedName>
        <fullName evidence="1">Uncharacterized protein</fullName>
    </submittedName>
</protein>
<accession>A0AC61MUZ2</accession>
<sequence length="229" mass="27682">MNKTIFIEKRKEFNSENCKLYREFKNFLSIGNLQSVRVINAFNISNFTKEEYEDLENKLFKNENTDIFYENKIQLEDDEKAFRVQGKDGQYNQREDMTNEYIKKFFSYDNINIKHSKVIILKGIDNSDLEKIKKYYINNVDSKEIPLDDSSVFIFEDCEDKIEKVDNFINMNERELENLISNFAMDLDDIKFVQNYFREENRNPNIWELKTIDTYWSDHCRHTTFFDGN</sequence>
<dbReference type="EMBL" id="CP066744">
    <property type="protein sequence ID" value="QQK07996.1"/>
    <property type="molecule type" value="Genomic_DNA"/>
</dbReference>
<gene>
    <name evidence="1" type="ORF">JFY71_00210</name>
</gene>
<evidence type="ECO:0000313" key="1">
    <source>
        <dbReference type="EMBL" id="QQK07996.1"/>
    </source>
</evidence>
<dbReference type="Proteomes" id="UP000595814">
    <property type="component" value="Chromosome"/>
</dbReference>
<reference evidence="1 2" key="1">
    <citation type="journal article" date="2022" name="Int. J. Syst. Evol. Microbiol.">
        <title>Miniphocaeibacter halophilus sp. nov., an ammonium-tolerant acetate-producing bacterium isolated from a biogas system.</title>
        <authorList>
            <person name="Schnurer A."/>
            <person name="Singh A."/>
            <person name="Bi S."/>
            <person name="Qiao W."/>
            <person name="Westerholm M."/>
        </authorList>
    </citation>
    <scope>NUCLEOTIDE SEQUENCE [LARGE SCALE GENOMIC DNA]</scope>
    <source>
        <strain evidence="1 2">AMB_01</strain>
    </source>
</reference>